<evidence type="ECO:0000313" key="2">
    <source>
        <dbReference type="Proteomes" id="UP000001514"/>
    </source>
</evidence>
<dbReference type="Proteomes" id="UP000001514">
    <property type="component" value="Unassembled WGS sequence"/>
</dbReference>
<accession>D8R1J4</accession>
<dbReference type="Pfam" id="PF00067">
    <property type="entry name" value="p450"/>
    <property type="match status" value="1"/>
</dbReference>
<dbReference type="SUPFAM" id="SSF48264">
    <property type="entry name" value="Cytochrome P450"/>
    <property type="match status" value="1"/>
</dbReference>
<dbReference type="EMBL" id="GL377570">
    <property type="protein sequence ID" value="EFJ33566.1"/>
    <property type="molecule type" value="Genomic_DNA"/>
</dbReference>
<dbReference type="HOGENOM" id="CLU_001570_26_9_1"/>
<dbReference type="Gramene" id="EFJ33566">
    <property type="protein sequence ID" value="EFJ33566"/>
    <property type="gene ID" value="SELMODRAFT_27866"/>
</dbReference>
<dbReference type="OrthoDB" id="2789670at2759"/>
<feature type="non-terminal residue" evidence="1">
    <location>
        <position position="1"/>
    </location>
</feature>
<dbReference type="InterPro" id="IPR001128">
    <property type="entry name" value="Cyt_P450"/>
</dbReference>
<dbReference type="KEGG" id="smo:SELMODRAFT_27866"/>
<dbReference type="GO" id="GO:0016712">
    <property type="term" value="F:oxidoreductase activity, acting on paired donors, with incorporation or reduction of molecular oxygen, reduced flavin or flavoprotein as one donor, and incorporation of one atom of oxygen"/>
    <property type="evidence" value="ECO:0000318"/>
    <property type="project" value="GO_Central"/>
</dbReference>
<evidence type="ECO:0000313" key="1">
    <source>
        <dbReference type="EMBL" id="EFJ33566.1"/>
    </source>
</evidence>
<reference evidence="1 2" key="1">
    <citation type="journal article" date="2011" name="Science">
        <title>The Selaginella genome identifies genetic changes associated with the evolution of vascular plants.</title>
        <authorList>
            <person name="Banks J.A."/>
            <person name="Nishiyama T."/>
            <person name="Hasebe M."/>
            <person name="Bowman J.L."/>
            <person name="Gribskov M."/>
            <person name="dePamphilis C."/>
            <person name="Albert V.A."/>
            <person name="Aono N."/>
            <person name="Aoyama T."/>
            <person name="Ambrose B.A."/>
            <person name="Ashton N.W."/>
            <person name="Axtell M.J."/>
            <person name="Barker E."/>
            <person name="Barker M.S."/>
            <person name="Bennetzen J.L."/>
            <person name="Bonawitz N.D."/>
            <person name="Chapple C."/>
            <person name="Cheng C."/>
            <person name="Correa L.G."/>
            <person name="Dacre M."/>
            <person name="DeBarry J."/>
            <person name="Dreyer I."/>
            <person name="Elias M."/>
            <person name="Engstrom E.M."/>
            <person name="Estelle M."/>
            <person name="Feng L."/>
            <person name="Finet C."/>
            <person name="Floyd S.K."/>
            <person name="Frommer W.B."/>
            <person name="Fujita T."/>
            <person name="Gramzow L."/>
            <person name="Gutensohn M."/>
            <person name="Harholt J."/>
            <person name="Hattori M."/>
            <person name="Heyl A."/>
            <person name="Hirai T."/>
            <person name="Hiwatashi Y."/>
            <person name="Ishikawa M."/>
            <person name="Iwata M."/>
            <person name="Karol K.G."/>
            <person name="Koehler B."/>
            <person name="Kolukisaoglu U."/>
            <person name="Kubo M."/>
            <person name="Kurata T."/>
            <person name="Lalonde S."/>
            <person name="Li K."/>
            <person name="Li Y."/>
            <person name="Litt A."/>
            <person name="Lyons E."/>
            <person name="Manning G."/>
            <person name="Maruyama T."/>
            <person name="Michael T.P."/>
            <person name="Mikami K."/>
            <person name="Miyazaki S."/>
            <person name="Morinaga S."/>
            <person name="Murata T."/>
            <person name="Mueller-Roeber B."/>
            <person name="Nelson D.R."/>
            <person name="Obara M."/>
            <person name="Oguri Y."/>
            <person name="Olmstead R.G."/>
            <person name="Onodera N."/>
            <person name="Petersen B.L."/>
            <person name="Pils B."/>
            <person name="Prigge M."/>
            <person name="Rensing S.A."/>
            <person name="Riano-Pachon D.M."/>
            <person name="Roberts A.W."/>
            <person name="Sato Y."/>
            <person name="Scheller H.V."/>
            <person name="Schulz B."/>
            <person name="Schulz C."/>
            <person name="Shakirov E.V."/>
            <person name="Shibagaki N."/>
            <person name="Shinohara N."/>
            <person name="Shippen D.E."/>
            <person name="Soerensen I."/>
            <person name="Sotooka R."/>
            <person name="Sugimoto N."/>
            <person name="Sugita M."/>
            <person name="Sumikawa N."/>
            <person name="Tanurdzic M."/>
            <person name="Theissen G."/>
            <person name="Ulvskov P."/>
            <person name="Wakazuki S."/>
            <person name="Weng J.K."/>
            <person name="Willats W.W."/>
            <person name="Wipf D."/>
            <person name="Wolf P.G."/>
            <person name="Yang L."/>
            <person name="Zimmer A.D."/>
            <person name="Zhu Q."/>
            <person name="Mitros T."/>
            <person name="Hellsten U."/>
            <person name="Loque D."/>
            <person name="Otillar R."/>
            <person name="Salamov A."/>
            <person name="Schmutz J."/>
            <person name="Shapiro H."/>
            <person name="Lindquist E."/>
            <person name="Lucas S."/>
            <person name="Rokhsar D."/>
            <person name="Grigoriev I.V."/>
        </authorList>
    </citation>
    <scope>NUCLEOTIDE SEQUENCE [LARGE SCALE GENOMIC DNA]</scope>
</reference>
<dbReference type="InterPro" id="IPR002401">
    <property type="entry name" value="Cyt_P450_E_grp-I"/>
</dbReference>
<proteinExistence type="predicted"/>
<dbReference type="GO" id="GO:0020037">
    <property type="term" value="F:heme binding"/>
    <property type="evidence" value="ECO:0007669"/>
    <property type="project" value="InterPro"/>
</dbReference>
<dbReference type="PANTHER" id="PTHR24299:SF21">
    <property type="entry name" value="OS09G0441600 PROTEIN"/>
    <property type="match status" value="1"/>
</dbReference>
<dbReference type="PRINTS" id="PR00463">
    <property type="entry name" value="EP450I"/>
</dbReference>
<dbReference type="PANTHER" id="PTHR24299">
    <property type="entry name" value="CYTOCHROME P450 FAMILY 1"/>
    <property type="match status" value="1"/>
</dbReference>
<gene>
    <name evidence="1" type="ORF">SELMODRAFT_27866</name>
</gene>
<evidence type="ECO:0008006" key="3">
    <source>
        <dbReference type="Google" id="ProtNLM"/>
    </source>
</evidence>
<dbReference type="InParanoid" id="D8R1J4"/>
<dbReference type="OMA" id="YLHELMG"/>
<organism evidence="2">
    <name type="scientific">Selaginella moellendorffii</name>
    <name type="common">Spikemoss</name>
    <dbReference type="NCBI Taxonomy" id="88036"/>
    <lineage>
        <taxon>Eukaryota</taxon>
        <taxon>Viridiplantae</taxon>
        <taxon>Streptophyta</taxon>
        <taxon>Embryophyta</taxon>
        <taxon>Tracheophyta</taxon>
        <taxon>Lycopodiopsida</taxon>
        <taxon>Selaginellales</taxon>
        <taxon>Selaginellaceae</taxon>
        <taxon>Selaginella</taxon>
    </lineage>
</organism>
<protein>
    <recommendedName>
        <fullName evidence="3">Cytochrome P450</fullName>
    </recommendedName>
</protein>
<dbReference type="GO" id="GO:0005506">
    <property type="term" value="F:iron ion binding"/>
    <property type="evidence" value="ECO:0007669"/>
    <property type="project" value="InterPro"/>
</dbReference>
<sequence length="153" mass="17344">IGLITLSLLIGRVGRVGRVQSLQQRLPPGPFSFPIFGALFSLKEPLHHHFALISKKYGPIVFLKIGMAPFVVVNDNEMAAQVLKVHDLEFVSRPDDEYFRIVSQDWNDLVLAPIGDKWRTMRRICSTHLFSNNMLKASAGFRESEMKHTVKSI</sequence>
<name>D8R1J4_SELML</name>
<dbReference type="InterPro" id="IPR036396">
    <property type="entry name" value="Cyt_P450_sf"/>
</dbReference>
<dbReference type="AlphaFoldDB" id="D8R1J4"/>
<dbReference type="Gene3D" id="1.10.630.10">
    <property type="entry name" value="Cytochrome P450"/>
    <property type="match status" value="1"/>
</dbReference>
<dbReference type="eggNOG" id="KOG0156">
    <property type="taxonomic scope" value="Eukaryota"/>
</dbReference>
<feature type="non-terminal residue" evidence="1">
    <location>
        <position position="153"/>
    </location>
</feature>
<keyword evidence="2" id="KW-1185">Reference proteome</keyword>